<dbReference type="Gene3D" id="3.40.960.10">
    <property type="entry name" value="VSR Endonuclease"/>
    <property type="match status" value="1"/>
</dbReference>
<comment type="similarity">
    <text evidence="1">Belongs to the DNA polymerase type-B family.</text>
</comment>
<protein>
    <recommendedName>
        <fullName evidence="2">DNA-directed DNA polymerase</fullName>
        <ecNumber evidence="2">2.7.7.7</ecNumber>
    </recommendedName>
</protein>
<dbReference type="InterPro" id="IPR043502">
    <property type="entry name" value="DNA/RNA_pol_sf"/>
</dbReference>
<gene>
    <name evidence="12" type="primary">LOC113213945</name>
</gene>
<evidence type="ECO:0000256" key="3">
    <source>
        <dbReference type="ARBA" id="ARBA00022679"/>
    </source>
</evidence>
<evidence type="ECO:0000256" key="8">
    <source>
        <dbReference type="ARBA" id="ARBA00049244"/>
    </source>
</evidence>
<dbReference type="GeneID" id="113213945"/>
<evidence type="ECO:0000256" key="5">
    <source>
        <dbReference type="ARBA" id="ARBA00022705"/>
    </source>
</evidence>
<keyword evidence="6" id="KW-0239">DNA-directed DNA polymerase</keyword>
<dbReference type="PANTHER" id="PTHR33568">
    <property type="entry name" value="DNA POLYMERASE"/>
    <property type="match status" value="1"/>
</dbReference>
<evidence type="ECO:0000313" key="12">
    <source>
        <dbReference type="RefSeq" id="XP_052128591.1"/>
    </source>
</evidence>
<feature type="compositionally biased region" description="Low complexity" evidence="9">
    <location>
        <begin position="104"/>
        <end position="122"/>
    </location>
</feature>
<comment type="catalytic activity">
    <reaction evidence="8">
        <text>DNA(n) + a 2'-deoxyribonucleoside 5'-triphosphate = DNA(n+1) + diphosphate</text>
        <dbReference type="Rhea" id="RHEA:22508"/>
        <dbReference type="Rhea" id="RHEA-COMP:17339"/>
        <dbReference type="Rhea" id="RHEA-COMP:17340"/>
        <dbReference type="ChEBI" id="CHEBI:33019"/>
        <dbReference type="ChEBI" id="CHEBI:61560"/>
        <dbReference type="ChEBI" id="CHEBI:173112"/>
        <dbReference type="EC" id="2.7.7.7"/>
    </reaction>
</comment>
<name>A0A9C6XRI9_FRAOC</name>
<dbReference type="OrthoDB" id="5871067at2759"/>
<dbReference type="RefSeq" id="XP_052128591.1">
    <property type="nucleotide sequence ID" value="XM_052272631.1"/>
</dbReference>
<reference evidence="12" key="1">
    <citation type="submission" date="2025-08" db="UniProtKB">
        <authorList>
            <consortium name="RefSeq"/>
        </authorList>
    </citation>
    <scope>IDENTIFICATION</scope>
    <source>
        <tissue evidence="12">Whole organism</tissue>
    </source>
</reference>
<keyword evidence="11" id="KW-1185">Reference proteome</keyword>
<keyword evidence="3" id="KW-0808">Transferase</keyword>
<feature type="domain" description="DNA-directed DNA polymerase family B mitochondria/virus" evidence="10">
    <location>
        <begin position="632"/>
        <end position="812"/>
    </location>
</feature>
<evidence type="ECO:0000256" key="1">
    <source>
        <dbReference type="ARBA" id="ARBA00005755"/>
    </source>
</evidence>
<evidence type="ECO:0000256" key="9">
    <source>
        <dbReference type="SAM" id="MobiDB-lite"/>
    </source>
</evidence>
<dbReference type="InterPro" id="IPR012337">
    <property type="entry name" value="RNaseH-like_sf"/>
</dbReference>
<dbReference type="Gene3D" id="3.90.1600.10">
    <property type="entry name" value="Palm domain of DNA polymerase"/>
    <property type="match status" value="1"/>
</dbReference>
<dbReference type="Pfam" id="PF03175">
    <property type="entry name" value="DNA_pol_B_2"/>
    <property type="match status" value="2"/>
</dbReference>
<dbReference type="Proteomes" id="UP000504606">
    <property type="component" value="Unplaced"/>
</dbReference>
<keyword evidence="4" id="KW-0548">Nucleotidyltransferase</keyword>
<proteinExistence type="inferred from homology"/>
<dbReference type="PANTHER" id="PTHR33568:SF3">
    <property type="entry name" value="DNA-DIRECTED DNA POLYMERASE"/>
    <property type="match status" value="1"/>
</dbReference>
<evidence type="ECO:0000313" key="11">
    <source>
        <dbReference type="Proteomes" id="UP000504606"/>
    </source>
</evidence>
<organism evidence="11 12">
    <name type="scientific">Frankliniella occidentalis</name>
    <name type="common">Western flower thrips</name>
    <name type="synonym">Euthrips occidentalis</name>
    <dbReference type="NCBI Taxonomy" id="133901"/>
    <lineage>
        <taxon>Eukaryota</taxon>
        <taxon>Metazoa</taxon>
        <taxon>Ecdysozoa</taxon>
        <taxon>Arthropoda</taxon>
        <taxon>Hexapoda</taxon>
        <taxon>Insecta</taxon>
        <taxon>Pterygota</taxon>
        <taxon>Neoptera</taxon>
        <taxon>Paraneoptera</taxon>
        <taxon>Thysanoptera</taxon>
        <taxon>Terebrantia</taxon>
        <taxon>Thripoidea</taxon>
        <taxon>Thripidae</taxon>
        <taxon>Frankliniella</taxon>
    </lineage>
</organism>
<dbReference type="GO" id="GO:0003677">
    <property type="term" value="F:DNA binding"/>
    <property type="evidence" value="ECO:0007669"/>
    <property type="project" value="UniProtKB-KW"/>
</dbReference>
<feature type="compositionally biased region" description="Pro residues" evidence="9">
    <location>
        <begin position="89"/>
        <end position="103"/>
    </location>
</feature>
<keyword evidence="7" id="KW-0238">DNA-binding</keyword>
<keyword evidence="5" id="KW-0235">DNA replication</keyword>
<dbReference type="InterPro" id="IPR004868">
    <property type="entry name" value="DNA-dir_DNA_pol_B_mt/vir"/>
</dbReference>
<dbReference type="SUPFAM" id="SSF53098">
    <property type="entry name" value="Ribonuclease H-like"/>
    <property type="match status" value="1"/>
</dbReference>
<dbReference type="KEGG" id="foc:113213945"/>
<feature type="region of interest" description="Disordered" evidence="9">
    <location>
        <begin position="81"/>
        <end position="153"/>
    </location>
</feature>
<evidence type="ECO:0000256" key="2">
    <source>
        <dbReference type="ARBA" id="ARBA00012417"/>
    </source>
</evidence>
<evidence type="ECO:0000259" key="10">
    <source>
        <dbReference type="Pfam" id="PF03175"/>
    </source>
</evidence>
<dbReference type="GO" id="GO:0006260">
    <property type="term" value="P:DNA replication"/>
    <property type="evidence" value="ECO:0007669"/>
    <property type="project" value="UniProtKB-KW"/>
</dbReference>
<evidence type="ECO:0000256" key="4">
    <source>
        <dbReference type="ARBA" id="ARBA00022695"/>
    </source>
</evidence>
<evidence type="ECO:0000256" key="6">
    <source>
        <dbReference type="ARBA" id="ARBA00022932"/>
    </source>
</evidence>
<accession>A0A9C6XRI9</accession>
<evidence type="ECO:0000256" key="7">
    <source>
        <dbReference type="ARBA" id="ARBA00023125"/>
    </source>
</evidence>
<sequence>MDSKLIEILDEWEEGMFMFPELLSEAYTTFLGQLVGATAAERSDPRVVPFLLAGYLAYLEDQKGEDPHAALTYRMALAMPGPSKFRSPSPQPEPPHSPSPQPGPSKQRSPSPQPGSSESRSPSPQPGPSRSPEAAKRPREEDQEEEGPTLEVLQSRERELKRFKTKFREEVVMIKGLGDTLPSGDLMVSLFDTMLQRQREAVDAKDDDRAILEIESAENVDNPLWFSMRRVDQLNGQVVLDKLERVLNSNQAFMANGVMKISYIHVPTPENGGRRTNRVQNETMDQWLQRMVDKSTIFSPDNTRDSMCLARSIFVAKSRKGLHRSSFLRLKKPESGEQDKGAKALCDKAHIGYDQACGLDEIRMMQDILPDYRLCVFTDKHGKECIFKGPYNATRQNLYLLLHREHFSAILYPCQAFEVHFECQKCVAFYNHNTDHRCEGSCWRCFGDTVHDDPTTPLVRCPDCRHQFSGDECLRFHKTVKMRNSNHTKCQVFRFCTNCSKSYNVLKSPKHVCNFVYCKNCKENVKENHLCYMSGWTEPEKKKKWNYVTVFYDIETTQCDPVEGKENTFEHKPNLLVSQAVCDDCTKVPGNDHFCTVCKTRQQVFHNLDDPDANVMGLFLDYLQSFGPKTSVLIVAHNAKAFDAIFVLQELVKRELKPDLILNGAKILCMKIGNWKFIDSLMFLPMPLSTMPKSFGFTELKKGYWPFLANKPEYYNYEGPLLNKELYCVSGMKSKAANDFNTWYDAQVTAKYIFNFRRELIEYCISDVTILRHSCQAFRKLFQKVAGFDPMLHCITLSSACMAAFRRNFLTANTIGLVPPGGYHGRGKQSHIALKWLDYEAHKLGKVIKTIYTDREVRVMGRAVDGYIEIPQPNGSTERRIYQFHGCYWHQCPEHFPANEDDIENKYQKTKKITAMFRKQGYVVIEKWECQFKLDLANDPEVKNFFENNPTTRTPPLQLRDGLAGGRTSALKWHYQAKPGEKIKLVDVISEYPNANLRAEYPVGHPEIHLEGSPEMPPPDFWNGMIKCTVLPPKDLYLPVLPYKCNGKLLFPLCRTCAENECTEICQHAPPERQMMGSWCAPELLYALREKNYRLLATHEVYQYPATSQYDPQTRQDGLLSAYVRCFMALKIQASGWPVDCDTDELKAKFVEDTLKHDGVIIDPAKMIKNPALRTLAKLMCNSFWGKFGEKTLRPKTELIKEHEALLELITDPRKTVTALLPLSETLLQVTWQPVEDSEESLPTSSLIHAAFTTCHGRLQLYKYLDEVKDRALYHDTDSVAYISRPGQPELRLGTHLGDLTDQIEEDHGPNSYITEFVAGGPKNYAYKVAVGGDTKNIKVCIKVRGISINKSCDSLVTFERLKSMVMGERDKTTVPIPLQITRLPTWKVVTRPTTKNWQAKNTKRRRVDMANTVPHGFNAWSEADEEDQGLLEVMGFMATD</sequence>
<dbReference type="EC" id="2.7.7.7" evidence="2"/>
<dbReference type="Gene3D" id="1.10.287.690">
    <property type="entry name" value="Helix hairpin bin"/>
    <property type="match status" value="1"/>
</dbReference>
<dbReference type="InterPro" id="IPR023211">
    <property type="entry name" value="DNA_pol_palm_dom_sf"/>
</dbReference>
<dbReference type="SUPFAM" id="SSF56672">
    <property type="entry name" value="DNA/RNA polymerases"/>
    <property type="match status" value="1"/>
</dbReference>
<dbReference type="Gene3D" id="3.30.420.10">
    <property type="entry name" value="Ribonuclease H-like superfamily/Ribonuclease H"/>
    <property type="match status" value="1"/>
</dbReference>
<dbReference type="GO" id="GO:0042575">
    <property type="term" value="C:DNA polymerase complex"/>
    <property type="evidence" value="ECO:0007669"/>
    <property type="project" value="UniProtKB-ARBA"/>
</dbReference>
<feature type="domain" description="DNA-directed DNA polymerase family B mitochondria/virus" evidence="10">
    <location>
        <begin position="959"/>
        <end position="1052"/>
    </location>
</feature>
<dbReference type="InterPro" id="IPR036397">
    <property type="entry name" value="RNaseH_sf"/>
</dbReference>
<dbReference type="GO" id="GO:0003887">
    <property type="term" value="F:DNA-directed DNA polymerase activity"/>
    <property type="evidence" value="ECO:0007669"/>
    <property type="project" value="UniProtKB-KW"/>
</dbReference>
<dbReference type="GO" id="GO:0000166">
    <property type="term" value="F:nucleotide binding"/>
    <property type="evidence" value="ECO:0007669"/>
    <property type="project" value="InterPro"/>
</dbReference>